<reference evidence="1 2" key="1">
    <citation type="submission" date="2020-03" db="EMBL/GenBank/DDBJ databases">
        <title>Draft Genome Sequence of 2-Methylisoborneol Producing Pseudanabaena yagii Strain GIHE-NHR1 Isolated from North Han River in South Korea.</title>
        <authorList>
            <person name="Jeong J."/>
        </authorList>
    </citation>
    <scope>NUCLEOTIDE SEQUENCE [LARGE SCALE GENOMIC DNA]</scope>
    <source>
        <strain evidence="1 2">GIHE-NHR1</strain>
    </source>
</reference>
<keyword evidence="2" id="KW-1185">Reference proteome</keyword>
<protein>
    <submittedName>
        <fullName evidence="1">MobC family plasmid mobilization relaxosome protein</fullName>
    </submittedName>
</protein>
<dbReference type="Proteomes" id="UP000738376">
    <property type="component" value="Unassembled WGS sequence"/>
</dbReference>
<dbReference type="Pfam" id="PF21983">
    <property type="entry name" value="NikA-like"/>
    <property type="match status" value="1"/>
</dbReference>
<accession>A0ABX1M2D4</accession>
<name>A0ABX1M2D4_9CYAN</name>
<evidence type="ECO:0000313" key="2">
    <source>
        <dbReference type="Proteomes" id="UP000738376"/>
    </source>
</evidence>
<proteinExistence type="predicted"/>
<sequence length="136" mass="15452">MTLSVRFTVRMTEEEKVILDEKASQLNVKASEIVRCATFKYDLPISKVQVANVDWDLYHLLGEVKYELNKIGTNINQLAHDANLSLMMGSPMQLQLEELNEISRRIDQSIGSISELRTLITESTGIKPKLGEEDDR</sequence>
<comment type="caution">
    <text evidence="1">The sequence shown here is derived from an EMBL/GenBank/DDBJ whole genome shotgun (WGS) entry which is preliminary data.</text>
</comment>
<dbReference type="InterPro" id="IPR053842">
    <property type="entry name" value="NikA-like"/>
</dbReference>
<gene>
    <name evidence="1" type="ORF">HC246_24275</name>
</gene>
<dbReference type="CDD" id="cd21631">
    <property type="entry name" value="RHH_CopG_NikR-like"/>
    <property type="match status" value="1"/>
</dbReference>
<organism evidence="1 2">
    <name type="scientific">Pseudanabaena yagii GIHE-NHR1</name>
    <dbReference type="NCBI Taxonomy" id="2722753"/>
    <lineage>
        <taxon>Bacteria</taxon>
        <taxon>Bacillati</taxon>
        <taxon>Cyanobacteriota</taxon>
        <taxon>Cyanophyceae</taxon>
        <taxon>Pseudanabaenales</taxon>
        <taxon>Pseudanabaenaceae</taxon>
        <taxon>Pseudanabaena</taxon>
        <taxon>Pseudanabaena yagii</taxon>
    </lineage>
</organism>
<dbReference type="EMBL" id="JAAVJL010000005">
    <property type="protein sequence ID" value="NMF61059.1"/>
    <property type="molecule type" value="Genomic_DNA"/>
</dbReference>
<evidence type="ECO:0000313" key="1">
    <source>
        <dbReference type="EMBL" id="NMF61059.1"/>
    </source>
</evidence>
<dbReference type="RefSeq" id="WP_169366006.1">
    <property type="nucleotide sequence ID" value="NZ_JAAVJL010000005.1"/>
</dbReference>